<evidence type="ECO:0000259" key="4">
    <source>
        <dbReference type="PROSITE" id="PS51186"/>
    </source>
</evidence>
<proteinExistence type="predicted"/>
<dbReference type="Pfam" id="PF00583">
    <property type="entry name" value="Acetyltransf_1"/>
    <property type="match status" value="1"/>
</dbReference>
<feature type="compositionally biased region" description="Acidic residues" evidence="3">
    <location>
        <begin position="22"/>
        <end position="35"/>
    </location>
</feature>
<evidence type="ECO:0000313" key="5">
    <source>
        <dbReference type="EMBL" id="CAK0856882.1"/>
    </source>
</evidence>
<name>A0ABN9UDI7_9DINO</name>
<keyword evidence="1" id="KW-0808">Transferase</keyword>
<dbReference type="EMBL" id="CAUYUJ010015678">
    <property type="protein sequence ID" value="CAK0856882.1"/>
    <property type="molecule type" value="Genomic_DNA"/>
</dbReference>
<sequence length="320" mass="33958">MAPPRGDAPEAERSPESSGRDSDDEEGIDFELDDPFDVRGGVGAEELQRLAREMQAQGPRRAGGQAHAAAAADTDEESTKDAGSGDEGFDEEGIEFDMDDPFEVRGGDPACLAELRQLAAELRPPFACNSAAAADRPPPSDAATPAAPSGAPARRFGPAERGRRQLELELKPLTPKVLGQVRKVHACAGGSGDLGDGAYEEAMAASDYTRVGYSSGLLVCCVCCRLEPRSHDEGGSMVHVEAMDVLKAYRRRRMATQMLEWVLQQASGAGVAEVNALVPRARSEALSLLQAAFGFEVTQEGVPHRGEECLRLTLRLGAAV</sequence>
<dbReference type="SUPFAM" id="SSF55729">
    <property type="entry name" value="Acyl-CoA N-acyltransferases (Nat)"/>
    <property type="match status" value="1"/>
</dbReference>
<dbReference type="InterPro" id="IPR051556">
    <property type="entry name" value="N-term/lysine_N-AcTrnsfr"/>
</dbReference>
<feature type="region of interest" description="Disordered" evidence="3">
    <location>
        <begin position="130"/>
        <end position="157"/>
    </location>
</feature>
<feature type="compositionally biased region" description="Low complexity" evidence="3">
    <location>
        <begin position="130"/>
        <end position="156"/>
    </location>
</feature>
<dbReference type="Proteomes" id="UP001189429">
    <property type="component" value="Unassembled WGS sequence"/>
</dbReference>
<feature type="domain" description="N-acetyltransferase" evidence="4">
    <location>
        <begin position="168"/>
        <end position="317"/>
    </location>
</feature>
<dbReference type="PANTHER" id="PTHR42919:SF8">
    <property type="entry name" value="N-ALPHA-ACETYLTRANSFERASE 50"/>
    <property type="match status" value="1"/>
</dbReference>
<dbReference type="PANTHER" id="PTHR42919">
    <property type="entry name" value="N-ALPHA-ACETYLTRANSFERASE"/>
    <property type="match status" value="1"/>
</dbReference>
<evidence type="ECO:0000256" key="3">
    <source>
        <dbReference type="SAM" id="MobiDB-lite"/>
    </source>
</evidence>
<accession>A0ABN9UDI7</accession>
<reference evidence="5" key="1">
    <citation type="submission" date="2023-10" db="EMBL/GenBank/DDBJ databases">
        <authorList>
            <person name="Chen Y."/>
            <person name="Shah S."/>
            <person name="Dougan E. K."/>
            <person name="Thang M."/>
            <person name="Chan C."/>
        </authorList>
    </citation>
    <scope>NUCLEOTIDE SEQUENCE [LARGE SCALE GENOMIC DNA]</scope>
</reference>
<organism evidence="5 6">
    <name type="scientific">Prorocentrum cordatum</name>
    <dbReference type="NCBI Taxonomy" id="2364126"/>
    <lineage>
        <taxon>Eukaryota</taxon>
        <taxon>Sar</taxon>
        <taxon>Alveolata</taxon>
        <taxon>Dinophyceae</taxon>
        <taxon>Prorocentrales</taxon>
        <taxon>Prorocentraceae</taxon>
        <taxon>Prorocentrum</taxon>
    </lineage>
</organism>
<feature type="compositionally biased region" description="Low complexity" evidence="3">
    <location>
        <begin position="55"/>
        <end position="72"/>
    </location>
</feature>
<feature type="compositionally biased region" description="Acidic residues" evidence="3">
    <location>
        <begin position="87"/>
        <end position="101"/>
    </location>
</feature>
<keyword evidence="2" id="KW-0012">Acyltransferase</keyword>
<feature type="compositionally biased region" description="Basic and acidic residues" evidence="3">
    <location>
        <begin position="7"/>
        <end position="21"/>
    </location>
</feature>
<dbReference type="PROSITE" id="PS51186">
    <property type="entry name" value="GNAT"/>
    <property type="match status" value="1"/>
</dbReference>
<comment type="caution">
    <text evidence="5">The sequence shown here is derived from an EMBL/GenBank/DDBJ whole genome shotgun (WGS) entry which is preliminary data.</text>
</comment>
<dbReference type="InterPro" id="IPR016181">
    <property type="entry name" value="Acyl_CoA_acyltransferase"/>
</dbReference>
<dbReference type="Gene3D" id="3.40.630.30">
    <property type="match status" value="1"/>
</dbReference>
<keyword evidence="6" id="KW-1185">Reference proteome</keyword>
<evidence type="ECO:0000256" key="2">
    <source>
        <dbReference type="ARBA" id="ARBA00023315"/>
    </source>
</evidence>
<gene>
    <name evidence="5" type="ORF">PCOR1329_LOCUS47142</name>
</gene>
<evidence type="ECO:0000256" key="1">
    <source>
        <dbReference type="ARBA" id="ARBA00022679"/>
    </source>
</evidence>
<feature type="region of interest" description="Disordered" evidence="3">
    <location>
        <begin position="1"/>
        <end position="102"/>
    </location>
</feature>
<evidence type="ECO:0000313" key="6">
    <source>
        <dbReference type="Proteomes" id="UP001189429"/>
    </source>
</evidence>
<protein>
    <recommendedName>
        <fullName evidence="4">N-acetyltransferase domain-containing protein</fullName>
    </recommendedName>
</protein>
<dbReference type="InterPro" id="IPR000182">
    <property type="entry name" value="GNAT_dom"/>
</dbReference>